<feature type="domain" description="DUF7730" evidence="2">
    <location>
        <begin position="44"/>
        <end position="271"/>
    </location>
</feature>
<dbReference type="PANTHER" id="PTHR38790:SF4">
    <property type="entry name" value="2EXR DOMAIN-CONTAINING PROTEIN"/>
    <property type="match status" value="1"/>
</dbReference>
<organism evidence="3 4">
    <name type="scientific">Zopfia rhizophila CBS 207.26</name>
    <dbReference type="NCBI Taxonomy" id="1314779"/>
    <lineage>
        <taxon>Eukaryota</taxon>
        <taxon>Fungi</taxon>
        <taxon>Dikarya</taxon>
        <taxon>Ascomycota</taxon>
        <taxon>Pezizomycotina</taxon>
        <taxon>Dothideomycetes</taxon>
        <taxon>Dothideomycetes incertae sedis</taxon>
        <taxon>Zopfiaceae</taxon>
        <taxon>Zopfia</taxon>
    </lineage>
</organism>
<evidence type="ECO:0000259" key="2">
    <source>
        <dbReference type="Pfam" id="PF24864"/>
    </source>
</evidence>
<name>A0A6A6DYA5_9PEZI</name>
<gene>
    <name evidence="3" type="ORF">K469DRAFT_635881</name>
</gene>
<keyword evidence="4" id="KW-1185">Reference proteome</keyword>
<dbReference type="AlphaFoldDB" id="A0A6A6DYA5"/>
<evidence type="ECO:0000313" key="3">
    <source>
        <dbReference type="EMBL" id="KAF2182960.1"/>
    </source>
</evidence>
<evidence type="ECO:0000256" key="1">
    <source>
        <dbReference type="SAM" id="MobiDB-lite"/>
    </source>
</evidence>
<dbReference type="Pfam" id="PF24864">
    <property type="entry name" value="DUF7730"/>
    <property type="match status" value="1"/>
</dbReference>
<dbReference type="OrthoDB" id="4757095at2759"/>
<dbReference type="PANTHER" id="PTHR38790">
    <property type="entry name" value="2EXR DOMAIN-CONTAINING PROTEIN-RELATED"/>
    <property type="match status" value="1"/>
</dbReference>
<proteinExistence type="predicted"/>
<feature type="compositionally biased region" description="Basic residues" evidence="1">
    <location>
        <begin position="1"/>
        <end position="10"/>
    </location>
</feature>
<sequence length="318" mass="36830">MASVIRKLRSKLSGSKKSTAPAPEWPPSAAWPLQDTFPQPTMNQQLHSPLFRKLSPEPRILIYQVVLGDPERYLHICMNEPDGRGARSVAHFRRIDMDSPFPTWQHKCFGEERVVVPGKYSAFKEHPRTETDDKLLALLLTCRLIYSEALEILYRDNVFHFRGGLGLPAFRGSIPKLQWTTIRHLHISTAYTPFYRGDPLLIEHHPPDTLPNWNKICEQLKELPSLQSLRFDIMARGREINYPFDKYKTDLLMSILRPLKDIHAHIFEVELNVEIPNEVWKLVRPVNFTTVLKERPFNEEVFRANTLHDATDVPVPAT</sequence>
<reference evidence="3" key="1">
    <citation type="journal article" date="2020" name="Stud. Mycol.">
        <title>101 Dothideomycetes genomes: a test case for predicting lifestyles and emergence of pathogens.</title>
        <authorList>
            <person name="Haridas S."/>
            <person name="Albert R."/>
            <person name="Binder M."/>
            <person name="Bloem J."/>
            <person name="Labutti K."/>
            <person name="Salamov A."/>
            <person name="Andreopoulos B."/>
            <person name="Baker S."/>
            <person name="Barry K."/>
            <person name="Bills G."/>
            <person name="Bluhm B."/>
            <person name="Cannon C."/>
            <person name="Castanera R."/>
            <person name="Culley D."/>
            <person name="Daum C."/>
            <person name="Ezra D."/>
            <person name="Gonzalez J."/>
            <person name="Henrissat B."/>
            <person name="Kuo A."/>
            <person name="Liang C."/>
            <person name="Lipzen A."/>
            <person name="Lutzoni F."/>
            <person name="Magnuson J."/>
            <person name="Mondo S."/>
            <person name="Nolan M."/>
            <person name="Ohm R."/>
            <person name="Pangilinan J."/>
            <person name="Park H.-J."/>
            <person name="Ramirez L."/>
            <person name="Alfaro M."/>
            <person name="Sun H."/>
            <person name="Tritt A."/>
            <person name="Yoshinaga Y."/>
            <person name="Zwiers L.-H."/>
            <person name="Turgeon B."/>
            <person name="Goodwin S."/>
            <person name="Spatafora J."/>
            <person name="Crous P."/>
            <person name="Grigoriev I."/>
        </authorList>
    </citation>
    <scope>NUCLEOTIDE SEQUENCE</scope>
    <source>
        <strain evidence="3">CBS 207.26</strain>
    </source>
</reference>
<feature type="compositionally biased region" description="Low complexity" evidence="1">
    <location>
        <begin position="11"/>
        <end position="32"/>
    </location>
</feature>
<evidence type="ECO:0000313" key="4">
    <source>
        <dbReference type="Proteomes" id="UP000800200"/>
    </source>
</evidence>
<feature type="region of interest" description="Disordered" evidence="1">
    <location>
        <begin position="1"/>
        <end position="39"/>
    </location>
</feature>
<dbReference type="EMBL" id="ML994645">
    <property type="protein sequence ID" value="KAF2182960.1"/>
    <property type="molecule type" value="Genomic_DNA"/>
</dbReference>
<dbReference type="Proteomes" id="UP000800200">
    <property type="component" value="Unassembled WGS sequence"/>
</dbReference>
<accession>A0A6A6DYA5</accession>
<protein>
    <recommendedName>
        <fullName evidence="2">DUF7730 domain-containing protein</fullName>
    </recommendedName>
</protein>
<dbReference type="InterPro" id="IPR056632">
    <property type="entry name" value="DUF7730"/>
</dbReference>